<evidence type="ECO:0008006" key="3">
    <source>
        <dbReference type="Google" id="ProtNLM"/>
    </source>
</evidence>
<reference evidence="1" key="1">
    <citation type="journal article" date="2020" name="Stud. Mycol.">
        <title>101 Dothideomycetes genomes: a test case for predicting lifestyles and emergence of pathogens.</title>
        <authorList>
            <person name="Haridas S."/>
            <person name="Albert R."/>
            <person name="Binder M."/>
            <person name="Bloem J."/>
            <person name="Labutti K."/>
            <person name="Salamov A."/>
            <person name="Andreopoulos B."/>
            <person name="Baker S."/>
            <person name="Barry K."/>
            <person name="Bills G."/>
            <person name="Bluhm B."/>
            <person name="Cannon C."/>
            <person name="Castanera R."/>
            <person name="Culley D."/>
            <person name="Daum C."/>
            <person name="Ezra D."/>
            <person name="Gonzalez J."/>
            <person name="Henrissat B."/>
            <person name="Kuo A."/>
            <person name="Liang C."/>
            <person name="Lipzen A."/>
            <person name="Lutzoni F."/>
            <person name="Magnuson J."/>
            <person name="Mondo S."/>
            <person name="Nolan M."/>
            <person name="Ohm R."/>
            <person name="Pangilinan J."/>
            <person name="Park H.-J."/>
            <person name="Ramirez L."/>
            <person name="Alfaro M."/>
            <person name="Sun H."/>
            <person name="Tritt A."/>
            <person name="Yoshinaga Y."/>
            <person name="Zwiers L.-H."/>
            <person name="Turgeon B."/>
            <person name="Goodwin S."/>
            <person name="Spatafora J."/>
            <person name="Crous P."/>
            <person name="Grigoriev I."/>
        </authorList>
    </citation>
    <scope>NUCLEOTIDE SEQUENCE</scope>
    <source>
        <strain evidence="1">CBS 627.86</strain>
    </source>
</reference>
<dbReference type="AlphaFoldDB" id="A0A6A5Z2F3"/>
<proteinExistence type="predicted"/>
<organism evidence="1 2">
    <name type="scientific">Lophiotrema nucula</name>
    <dbReference type="NCBI Taxonomy" id="690887"/>
    <lineage>
        <taxon>Eukaryota</taxon>
        <taxon>Fungi</taxon>
        <taxon>Dikarya</taxon>
        <taxon>Ascomycota</taxon>
        <taxon>Pezizomycotina</taxon>
        <taxon>Dothideomycetes</taxon>
        <taxon>Pleosporomycetidae</taxon>
        <taxon>Pleosporales</taxon>
        <taxon>Lophiotremataceae</taxon>
        <taxon>Lophiotrema</taxon>
    </lineage>
</organism>
<sequence length="464" mass="53133">MESLPNELLIQIAAHLDTAPPSIEKFAHEPSPQLTYSAQTPLKELSQVSWRWRKVVLPLLFQYSRIELHCSPQWISIDARLLEDMQCQLTTLSDHEMQIYTKMRSKLKSSFTSAFDEAFDDLLVNLCQIQEGDDFLKSVLNTLRLPHVPTSFTNFTRFVSQNNLKHHTKSLVIFTDQEYELRHVSSADTLLARAVAEIWSNIFDHFEPARLVVAAPPATLAGLLDVQMLSSDAWAFEMNMHYVELLQEDSITVTHSRTSQCRPWDTALIHRRPWTHLGYNEGPSIAAYSTYEYHLKQSPKILFLILVRLSKEVQSCCNIRSFSFTGIFPLSTNVLSIVRAVHMIKTLRKIQYQLAPGPENDLMSSPKRMGRAQPHDLWLEWTESYKDITNFLDYNDEDGSEFISLDCGQTGLVKEVDELMNALIASGSGWRKEGVGRWIRDCSLDEELTGKYEITPFPGDFLIV</sequence>
<evidence type="ECO:0000313" key="1">
    <source>
        <dbReference type="EMBL" id="KAF2113037.1"/>
    </source>
</evidence>
<accession>A0A6A5Z2F3</accession>
<dbReference type="EMBL" id="ML977329">
    <property type="protein sequence ID" value="KAF2113037.1"/>
    <property type="molecule type" value="Genomic_DNA"/>
</dbReference>
<dbReference type="Proteomes" id="UP000799770">
    <property type="component" value="Unassembled WGS sequence"/>
</dbReference>
<protein>
    <recommendedName>
        <fullName evidence="3">F-box domain-containing protein</fullName>
    </recommendedName>
</protein>
<keyword evidence="2" id="KW-1185">Reference proteome</keyword>
<gene>
    <name evidence="1" type="ORF">BDV96DRAFT_149583</name>
</gene>
<evidence type="ECO:0000313" key="2">
    <source>
        <dbReference type="Proteomes" id="UP000799770"/>
    </source>
</evidence>
<dbReference type="OrthoDB" id="5296720at2759"/>
<name>A0A6A5Z2F3_9PLEO</name>